<comment type="caution">
    <text evidence="3">The sequence shown here is derived from an EMBL/GenBank/DDBJ whole genome shotgun (WGS) entry which is preliminary data.</text>
</comment>
<organism evidence="3 4">
    <name type="scientific">Candidatus Azambacteria bacterium GW2011_GWA2_39_10</name>
    <dbReference type="NCBI Taxonomy" id="1618611"/>
    <lineage>
        <taxon>Bacteria</taxon>
        <taxon>Candidatus Azamiibacteriota</taxon>
    </lineage>
</organism>
<feature type="domain" description="Solute-binding protein family 5" evidence="2">
    <location>
        <begin position="48"/>
        <end position="177"/>
    </location>
</feature>
<dbReference type="InterPro" id="IPR039424">
    <property type="entry name" value="SBP_5"/>
</dbReference>
<dbReference type="AlphaFoldDB" id="A0A0G0LS64"/>
<dbReference type="InterPro" id="IPR000914">
    <property type="entry name" value="SBP_5_dom"/>
</dbReference>
<gene>
    <name evidence="3" type="ORF">UT16_C0030G0008</name>
</gene>
<dbReference type="Proteomes" id="UP000034706">
    <property type="component" value="Unassembled WGS sequence"/>
</dbReference>
<keyword evidence="1" id="KW-0732">Signal</keyword>
<evidence type="ECO:0000313" key="3">
    <source>
        <dbReference type="EMBL" id="KKQ90810.1"/>
    </source>
</evidence>
<evidence type="ECO:0000313" key="4">
    <source>
        <dbReference type="Proteomes" id="UP000034706"/>
    </source>
</evidence>
<dbReference type="SUPFAM" id="SSF53850">
    <property type="entry name" value="Periplasmic binding protein-like II"/>
    <property type="match status" value="1"/>
</dbReference>
<name>A0A0G0LS64_9BACT</name>
<protein>
    <submittedName>
        <fullName evidence="3">Extracellular solute-binding protein</fullName>
    </submittedName>
</protein>
<evidence type="ECO:0000256" key="1">
    <source>
        <dbReference type="ARBA" id="ARBA00022729"/>
    </source>
</evidence>
<proteinExistence type="predicted"/>
<dbReference type="PANTHER" id="PTHR30290:SF38">
    <property type="entry name" value="D,D-DIPEPTIDE-BINDING PERIPLASMIC PROTEIN DDPA-RELATED"/>
    <property type="match status" value="1"/>
</dbReference>
<dbReference type="Gene3D" id="3.40.190.10">
    <property type="entry name" value="Periplasmic binding protein-like II"/>
    <property type="match status" value="1"/>
</dbReference>
<accession>A0A0G0LS64</accession>
<dbReference type="Pfam" id="PF00496">
    <property type="entry name" value="SBP_bac_5"/>
    <property type="match status" value="1"/>
</dbReference>
<dbReference type="Gene3D" id="3.90.76.10">
    <property type="entry name" value="Dipeptide-binding Protein, Domain 1"/>
    <property type="match status" value="1"/>
</dbReference>
<dbReference type="GO" id="GO:1904680">
    <property type="term" value="F:peptide transmembrane transporter activity"/>
    <property type="evidence" value="ECO:0007669"/>
    <property type="project" value="TreeGrafter"/>
</dbReference>
<reference evidence="3 4" key="1">
    <citation type="journal article" date="2015" name="Nature">
        <title>rRNA introns, odd ribosomes, and small enigmatic genomes across a large radiation of phyla.</title>
        <authorList>
            <person name="Brown C.T."/>
            <person name="Hug L.A."/>
            <person name="Thomas B.C."/>
            <person name="Sharon I."/>
            <person name="Castelle C.J."/>
            <person name="Singh A."/>
            <person name="Wilkins M.J."/>
            <person name="Williams K.H."/>
            <person name="Banfield J.F."/>
        </authorList>
    </citation>
    <scope>NUCLEOTIDE SEQUENCE [LARGE SCALE GENOMIC DNA]</scope>
</reference>
<sequence>MPAKGGTYVEAIPESPHNFNPILSTNDADRDVSRLIFSALLKYNERGEVVPDLASNYDVSKDGKTYTVKLKSGITWHDGEPFSSEDVVFTVNAVQNSEYASPLRNSWQGIKAEATDANTVVLTLKTPYAAFTPNLALLGILPKHIWKTVMPQNFPLAEFNLKPIGTGPYKFVKLQKDS</sequence>
<dbReference type="PANTHER" id="PTHR30290">
    <property type="entry name" value="PERIPLASMIC BINDING COMPONENT OF ABC TRANSPORTER"/>
    <property type="match status" value="1"/>
</dbReference>
<dbReference type="GO" id="GO:0015833">
    <property type="term" value="P:peptide transport"/>
    <property type="evidence" value="ECO:0007669"/>
    <property type="project" value="TreeGrafter"/>
</dbReference>
<feature type="non-terminal residue" evidence="3">
    <location>
        <position position="178"/>
    </location>
</feature>
<dbReference type="EMBL" id="LBVT01000030">
    <property type="protein sequence ID" value="KKQ90810.1"/>
    <property type="molecule type" value="Genomic_DNA"/>
</dbReference>
<evidence type="ECO:0000259" key="2">
    <source>
        <dbReference type="Pfam" id="PF00496"/>
    </source>
</evidence>